<dbReference type="InterPro" id="IPR011051">
    <property type="entry name" value="RmlC_Cupin_sf"/>
</dbReference>
<dbReference type="CDD" id="cd02208">
    <property type="entry name" value="cupin_RmlC-like"/>
    <property type="match status" value="1"/>
</dbReference>
<gene>
    <name evidence="2" type="ORF">NZNM25_19640</name>
</gene>
<dbReference type="EMBL" id="BGKI01000012">
    <property type="protein sequence ID" value="GBH35173.1"/>
    <property type="molecule type" value="Genomic_DNA"/>
</dbReference>
<proteinExistence type="predicted"/>
<dbReference type="AlphaFoldDB" id="A0A2S2KU48"/>
<dbReference type="GeneID" id="76210194"/>
<feature type="domain" description="Capsular polysaccharide assembling protein CapF C-terminal" evidence="1">
    <location>
        <begin position="16"/>
        <end position="90"/>
    </location>
</feature>
<evidence type="ECO:0000313" key="3">
    <source>
        <dbReference type="Proteomes" id="UP000245829"/>
    </source>
</evidence>
<organism evidence="2 3">
    <name type="scientific">Nitrosopumilus zosterae</name>
    <dbReference type="NCBI Taxonomy" id="718286"/>
    <lineage>
        <taxon>Archaea</taxon>
        <taxon>Nitrososphaerota</taxon>
        <taxon>Nitrososphaeria</taxon>
        <taxon>Nitrosopumilales</taxon>
        <taxon>Nitrosopumilaceae</taxon>
        <taxon>Nitrosopumilus</taxon>
    </lineage>
</organism>
<dbReference type="InterPro" id="IPR029303">
    <property type="entry name" value="CapF_C"/>
</dbReference>
<dbReference type="SUPFAM" id="SSF51182">
    <property type="entry name" value="RmlC-like cupins"/>
    <property type="match status" value="1"/>
</dbReference>
<sequence length="144" mass="16330">MKIERLLPTANLNTVRDGRGGIFTFIPKDPIVEFNFNYIKAGKIRGNHFHPEFDEYFLITEGEGVLVTKEDESEEEFIFLSKGQCTHTPKGTKHVFIAITDCIAVAMLTKKWENCQNPIIHVNMGMGKGDHGDPLSPYFKSKKL</sequence>
<dbReference type="Pfam" id="PF14667">
    <property type="entry name" value="Polysacc_synt_C"/>
    <property type="match status" value="1"/>
</dbReference>
<keyword evidence="3" id="KW-1185">Reference proteome</keyword>
<dbReference type="Gene3D" id="2.60.120.10">
    <property type="entry name" value="Jelly Rolls"/>
    <property type="match status" value="1"/>
</dbReference>
<accession>A0A2S2KU48</accession>
<evidence type="ECO:0000313" key="2">
    <source>
        <dbReference type="EMBL" id="GBH35173.1"/>
    </source>
</evidence>
<dbReference type="OrthoDB" id="372788at2157"/>
<dbReference type="RefSeq" id="WP_109877774.1">
    <property type="nucleotide sequence ID" value="NZ_AP026695.1"/>
</dbReference>
<comment type="caution">
    <text evidence="2">The sequence shown here is derived from an EMBL/GenBank/DDBJ whole genome shotgun (WGS) entry which is preliminary data.</text>
</comment>
<dbReference type="Proteomes" id="UP000245829">
    <property type="component" value="Unassembled WGS sequence"/>
</dbReference>
<protein>
    <recommendedName>
        <fullName evidence="1">Capsular polysaccharide assembling protein CapF C-terminal domain-containing protein</fullName>
    </recommendedName>
</protein>
<dbReference type="InterPro" id="IPR014710">
    <property type="entry name" value="RmlC-like_jellyroll"/>
</dbReference>
<name>A0A2S2KU48_9ARCH</name>
<reference evidence="2 3" key="1">
    <citation type="submission" date="2018-05" db="EMBL/GenBank/DDBJ databases">
        <title>genome sequencing of Nitrosopumilus sp. NM25.</title>
        <authorList>
            <person name="Mori K."/>
            <person name="Nakagawa T."/>
        </authorList>
    </citation>
    <scope>NUCLEOTIDE SEQUENCE [LARGE SCALE GENOMIC DNA]</scope>
    <source>
        <strain evidence="2 3">NM25</strain>
    </source>
</reference>
<evidence type="ECO:0000259" key="1">
    <source>
        <dbReference type="Pfam" id="PF14667"/>
    </source>
</evidence>